<comment type="caution">
    <text evidence="2">The sequence shown here is derived from an EMBL/GenBank/DDBJ whole genome shotgun (WGS) entry which is preliminary data.</text>
</comment>
<gene>
    <name evidence="3" type="ORF">ABEB36_004752</name>
    <name evidence="2" type="ORF">ABEB36_010693</name>
</gene>
<evidence type="ECO:0000313" key="4">
    <source>
        <dbReference type="Proteomes" id="UP001566132"/>
    </source>
</evidence>
<organism evidence="2 4">
    <name type="scientific">Hypothenemus hampei</name>
    <name type="common">Coffee berry borer</name>
    <dbReference type="NCBI Taxonomy" id="57062"/>
    <lineage>
        <taxon>Eukaryota</taxon>
        <taxon>Metazoa</taxon>
        <taxon>Ecdysozoa</taxon>
        <taxon>Arthropoda</taxon>
        <taxon>Hexapoda</taxon>
        <taxon>Insecta</taxon>
        <taxon>Pterygota</taxon>
        <taxon>Neoptera</taxon>
        <taxon>Endopterygota</taxon>
        <taxon>Coleoptera</taxon>
        <taxon>Polyphaga</taxon>
        <taxon>Cucujiformia</taxon>
        <taxon>Curculionidae</taxon>
        <taxon>Scolytinae</taxon>
        <taxon>Hypothenemus</taxon>
    </lineage>
</organism>
<dbReference type="Proteomes" id="UP001566132">
    <property type="component" value="Unassembled WGS sequence"/>
</dbReference>
<dbReference type="InterPro" id="IPR041966">
    <property type="entry name" value="LOTUS-like"/>
</dbReference>
<dbReference type="EMBL" id="JBDJPC010000008">
    <property type="protein sequence ID" value="KAL1492441.1"/>
    <property type="molecule type" value="Genomic_DNA"/>
</dbReference>
<keyword evidence="4" id="KW-1185">Reference proteome</keyword>
<sequence>MEGRERQGVVRRRRRVVRVRYRRFPNFNIPIETHRVVLAEVTRRVREMKVVISGILDPVPAGMTLDQFLRDYRQKIGMELPYQGLGFDDPLSMLVSFPDICSIATCVDMEDPGPEDTWIHPVRDSQVFSVRIVVQENLEAPEESLDD</sequence>
<dbReference type="EMBL" id="JBDJPC010000003">
    <property type="protein sequence ID" value="KAL1510097.1"/>
    <property type="molecule type" value="Genomic_DNA"/>
</dbReference>
<dbReference type="Gene3D" id="3.30.420.610">
    <property type="entry name" value="LOTUS domain-like"/>
    <property type="match status" value="1"/>
</dbReference>
<evidence type="ECO:0000313" key="2">
    <source>
        <dbReference type="EMBL" id="KAL1492441.1"/>
    </source>
</evidence>
<dbReference type="Pfam" id="PF12872">
    <property type="entry name" value="OST-HTH"/>
    <property type="match status" value="1"/>
</dbReference>
<dbReference type="InterPro" id="IPR025605">
    <property type="entry name" value="OST-HTH/LOTUS_dom"/>
</dbReference>
<name>A0ABD1ECS1_HYPHA</name>
<accession>A0ABD1ECS1</accession>
<proteinExistence type="predicted"/>
<protein>
    <recommendedName>
        <fullName evidence="1">HTH OST-type domain-containing protein</fullName>
    </recommendedName>
</protein>
<evidence type="ECO:0000259" key="1">
    <source>
        <dbReference type="Pfam" id="PF12872"/>
    </source>
</evidence>
<dbReference type="AlphaFoldDB" id="A0ABD1ECS1"/>
<reference evidence="2 4" key="1">
    <citation type="submission" date="2024-05" db="EMBL/GenBank/DDBJ databases">
        <title>Genetic variation in Jamaican populations of the coffee berry borer (Hypothenemus hampei).</title>
        <authorList>
            <person name="Errbii M."/>
            <person name="Myrie A."/>
        </authorList>
    </citation>
    <scope>NUCLEOTIDE SEQUENCE [LARGE SCALE GENOMIC DNA]</scope>
    <source>
        <strain evidence="2">JA-Hopewell-2020-01-JO</strain>
        <tissue evidence="2">Whole body</tissue>
    </source>
</reference>
<evidence type="ECO:0000313" key="3">
    <source>
        <dbReference type="EMBL" id="KAL1510097.1"/>
    </source>
</evidence>
<feature type="domain" description="HTH OST-type" evidence="1">
    <location>
        <begin position="59"/>
        <end position="110"/>
    </location>
</feature>